<proteinExistence type="predicted"/>
<accession>A0A1Q2YBY5</accession>
<reference evidence="2 3" key="1">
    <citation type="submission" date="2016-08" db="EMBL/GenBank/DDBJ databases">
        <title>Whole genome shotgun sequence of Pichia membranifaciens KS47-1.</title>
        <authorList>
            <person name="Konishi M."/>
            <person name="Ishida M."/>
            <person name="Arakawa T."/>
            <person name="Kato Y."/>
            <person name="Horiuchi J."/>
        </authorList>
    </citation>
    <scope>NUCLEOTIDE SEQUENCE [LARGE SCALE GENOMIC DNA]</scope>
    <source>
        <strain evidence="2 3">KS47-1</strain>
    </source>
</reference>
<evidence type="ECO:0000313" key="2">
    <source>
        <dbReference type="EMBL" id="GAV27039.1"/>
    </source>
</evidence>
<keyword evidence="3" id="KW-1185">Reference proteome</keyword>
<sequence>MTRQLKEKLFKAGLKTPPQKQVDIFQSGQRNNANKSLSQQQQEQQQQLETHRDSNITSSTSDALHANIDSNDTDANSNVNISKVEFDKPKRREGKLKNTARRKQYLSSQQQQQSGNNSLSFKDPVQQSHWNETPIASFPLESDNRGPSQSNLLMTPKSSNRIKEFTTPNKNSDDLGADLLLFLSNSPARTFNNKDTKDISKVLAIPTTPRSSGSNLNNISLLESTPLKNQLPPYFTSPSLGNNNTPSAAFLQPLLGTPIGISMNSRFQNPDTPNNRPSNKNLNRTPGFSMSDYINFTPSPRVTRTPEFNHSIYSKPMLNNYSKELNIITSIKEDED</sequence>
<dbReference type="Proteomes" id="UP000186136">
    <property type="component" value="Unassembled WGS sequence"/>
</dbReference>
<feature type="region of interest" description="Disordered" evidence="1">
    <location>
        <begin position="136"/>
        <end position="169"/>
    </location>
</feature>
<feature type="compositionally biased region" description="Low complexity" evidence="1">
    <location>
        <begin position="106"/>
        <end position="120"/>
    </location>
</feature>
<feature type="compositionally biased region" description="Basic residues" evidence="1">
    <location>
        <begin position="91"/>
        <end position="104"/>
    </location>
</feature>
<dbReference type="OrthoDB" id="2163387at2759"/>
<protein>
    <submittedName>
        <fullName evidence="2">Uncharacterized protein</fullName>
    </submittedName>
</protein>
<feature type="compositionally biased region" description="Low complexity" evidence="1">
    <location>
        <begin position="36"/>
        <end position="48"/>
    </location>
</feature>
<organism evidence="2 3">
    <name type="scientific">Pichia membranifaciens</name>
    <dbReference type="NCBI Taxonomy" id="4926"/>
    <lineage>
        <taxon>Eukaryota</taxon>
        <taxon>Fungi</taxon>
        <taxon>Dikarya</taxon>
        <taxon>Ascomycota</taxon>
        <taxon>Saccharomycotina</taxon>
        <taxon>Pichiomycetes</taxon>
        <taxon>Pichiales</taxon>
        <taxon>Pichiaceae</taxon>
        <taxon>Pichia</taxon>
    </lineage>
</organism>
<evidence type="ECO:0000256" key="1">
    <source>
        <dbReference type="SAM" id="MobiDB-lite"/>
    </source>
</evidence>
<feature type="compositionally biased region" description="Polar residues" evidence="1">
    <location>
        <begin position="24"/>
        <end position="35"/>
    </location>
</feature>
<comment type="caution">
    <text evidence="2">The sequence shown here is derived from an EMBL/GenBank/DDBJ whole genome shotgun (WGS) entry which is preliminary data.</text>
</comment>
<evidence type="ECO:0000313" key="3">
    <source>
        <dbReference type="Proteomes" id="UP000186136"/>
    </source>
</evidence>
<dbReference type="EMBL" id="BDGI01000016">
    <property type="protein sequence ID" value="GAV27039.1"/>
    <property type="molecule type" value="Genomic_DNA"/>
</dbReference>
<name>A0A1Q2YBY5_9ASCO</name>
<dbReference type="AlphaFoldDB" id="A0A1Q2YBY5"/>
<feature type="compositionally biased region" description="Polar residues" evidence="1">
    <location>
        <begin position="145"/>
        <end position="159"/>
    </location>
</feature>
<feature type="region of interest" description="Disordered" evidence="1">
    <location>
        <begin position="1"/>
        <end position="124"/>
    </location>
</feature>
<feature type="region of interest" description="Disordered" evidence="1">
    <location>
        <begin position="264"/>
        <end position="289"/>
    </location>
</feature>
<feature type="compositionally biased region" description="Basic and acidic residues" evidence="1">
    <location>
        <begin position="1"/>
        <end position="10"/>
    </location>
</feature>
<feature type="compositionally biased region" description="Polar residues" evidence="1">
    <location>
        <begin position="55"/>
        <end position="81"/>
    </location>
</feature>
<gene>
    <name evidence="2" type="ORF">PMKS-000500</name>
</gene>